<dbReference type="InterPro" id="IPR035240">
    <property type="entry name" value="SprT_Zn_ribbon"/>
</dbReference>
<evidence type="ECO:0000259" key="2">
    <source>
        <dbReference type="SMART" id="SM00731"/>
    </source>
</evidence>
<dbReference type="RefSeq" id="XP_033800350.1">
    <property type="nucleotide sequence ID" value="XM_033944459.1"/>
</dbReference>
<evidence type="ECO:0000256" key="1">
    <source>
        <dbReference type="SAM" id="MobiDB-lite"/>
    </source>
</evidence>
<proteinExistence type="predicted"/>
<dbReference type="KEGG" id="gsh:117360545"/>
<feature type="region of interest" description="Disordered" evidence="1">
    <location>
        <begin position="161"/>
        <end position="182"/>
    </location>
</feature>
<dbReference type="Pfam" id="PF17283">
    <property type="entry name" value="Zn_ribbon_SprT"/>
    <property type="match status" value="1"/>
</dbReference>
<dbReference type="Pfam" id="PF10263">
    <property type="entry name" value="SprT-like"/>
    <property type="match status" value="1"/>
</dbReference>
<organism evidence="3 4">
    <name type="scientific">Geotrypetes seraphini</name>
    <name type="common">Gaboon caecilian</name>
    <name type="synonym">Caecilia seraphini</name>
    <dbReference type="NCBI Taxonomy" id="260995"/>
    <lineage>
        <taxon>Eukaryota</taxon>
        <taxon>Metazoa</taxon>
        <taxon>Chordata</taxon>
        <taxon>Craniata</taxon>
        <taxon>Vertebrata</taxon>
        <taxon>Euteleostomi</taxon>
        <taxon>Amphibia</taxon>
        <taxon>Gymnophiona</taxon>
        <taxon>Geotrypetes</taxon>
    </lineage>
</organism>
<sequence length="566" mass="64573">MDVEMKSLFDRVSHRLVWERNGDQLKQNVIKNKTCIQPTLLKSNLAAIDGAEFESCFQQLHLSDSDSGFLRGNNIKSSRQKQQWTMTETPKSNEQKGFSMTLITKEANERGIKVFLGQETSTTTRKNNRLPEDRTIPVLPSKSDEDLIIKSYLYESCKDKPKGEQEYSNLRPDNTYSGSSGKQKVCTDRRLNSYSHLDWEKDFKEPAICSSTNLMLQNDAVKISESSDDEFDILMEKVKNRTKPQTPRSTAKKVLQPRLTSKDLESFISPSEDVGCSFEETKKLCIPKPKSLSKIGIATHKPLSEWNPKMRSVSCSEQISSDPWSVSCQVPGCFLQELSNPASAFVKNFKHMKEELARKLYLLYNSSIFNQELPEKMEITWNKNMRKSAGYCVTGQQKDREMLRYAKIELSEKVCDSADRLRDTLIHEICHAATWLINGIRDGHGQFWKFYAKKSSVVHPELPVVSRCHSYEIKYKFTYICSHCGTTIGRHSKSLDTQRFVCALCQGKLVLQSTHKDGTLTKTQLTPFTKSIKENDESSRKIGQNHSKLMRKLSAEFAASKLTPDS</sequence>
<gene>
    <name evidence="4" type="primary">GCNA</name>
</gene>
<dbReference type="GO" id="GO:0006974">
    <property type="term" value="P:DNA damage response"/>
    <property type="evidence" value="ECO:0007669"/>
    <property type="project" value="UniProtKB-ARBA"/>
</dbReference>
<keyword evidence="3" id="KW-1185">Reference proteome</keyword>
<feature type="compositionally biased region" description="Polar residues" evidence="1">
    <location>
        <begin position="166"/>
        <end position="182"/>
    </location>
</feature>
<dbReference type="InterPro" id="IPR006640">
    <property type="entry name" value="SprT-like_domain"/>
</dbReference>
<dbReference type="OrthoDB" id="20772at2759"/>
<dbReference type="GO" id="GO:0005634">
    <property type="term" value="C:nucleus"/>
    <property type="evidence" value="ECO:0007669"/>
    <property type="project" value="TreeGrafter"/>
</dbReference>
<evidence type="ECO:0000313" key="3">
    <source>
        <dbReference type="Proteomes" id="UP000515159"/>
    </source>
</evidence>
<feature type="domain" description="SprT-like" evidence="2">
    <location>
        <begin position="354"/>
        <end position="512"/>
    </location>
</feature>
<dbReference type="InParanoid" id="A0A6P8QX11"/>
<protein>
    <submittedName>
        <fullName evidence="4">Acidic repeat-containing protein</fullName>
    </submittedName>
</protein>
<dbReference type="SMART" id="SM00731">
    <property type="entry name" value="SprT"/>
    <property type="match status" value="1"/>
</dbReference>
<accession>A0A6P8QX11</accession>
<dbReference type="PANTHER" id="PTHR23099:SF0">
    <property type="entry name" value="GERM CELL NUCLEAR ACIDIC PROTEIN"/>
    <property type="match status" value="1"/>
</dbReference>
<dbReference type="AlphaFoldDB" id="A0A6P8QX11"/>
<dbReference type="CTD" id="93953"/>
<dbReference type="GeneID" id="117360545"/>
<dbReference type="PANTHER" id="PTHR23099">
    <property type="entry name" value="TRANSCRIPTIONAL REGULATOR"/>
    <property type="match status" value="1"/>
</dbReference>
<evidence type="ECO:0000313" key="4">
    <source>
        <dbReference type="RefSeq" id="XP_033800350.1"/>
    </source>
</evidence>
<name>A0A6P8QX11_GEOSA</name>
<reference evidence="4" key="1">
    <citation type="submission" date="2025-08" db="UniProtKB">
        <authorList>
            <consortium name="RefSeq"/>
        </authorList>
    </citation>
    <scope>IDENTIFICATION</scope>
</reference>
<dbReference type="Proteomes" id="UP000515159">
    <property type="component" value="Chromosome 5"/>
</dbReference>